<feature type="domain" description="FAD dependent oxidoreductase" evidence="2">
    <location>
        <begin position="7"/>
        <end position="354"/>
    </location>
</feature>
<dbReference type="SUPFAM" id="SSF54373">
    <property type="entry name" value="FAD-linked reductases, C-terminal domain"/>
    <property type="match status" value="1"/>
</dbReference>
<dbReference type="SUPFAM" id="SSF51905">
    <property type="entry name" value="FAD/NAD(P)-binding domain"/>
    <property type="match status" value="1"/>
</dbReference>
<dbReference type="InterPro" id="IPR006076">
    <property type="entry name" value="FAD-dep_OxRdtase"/>
</dbReference>
<dbReference type="Gene3D" id="3.50.50.60">
    <property type="entry name" value="FAD/NAD(P)-binding domain"/>
    <property type="match status" value="1"/>
</dbReference>
<dbReference type="PROSITE" id="PS51257">
    <property type="entry name" value="PROKAR_LIPOPROTEIN"/>
    <property type="match status" value="1"/>
</dbReference>
<gene>
    <name evidence="3" type="ORF">SAMN02745751_02499</name>
</gene>
<evidence type="ECO:0000313" key="4">
    <source>
        <dbReference type="Proteomes" id="UP000184052"/>
    </source>
</evidence>
<organism evidence="3 4">
    <name type="scientific">Dethiosulfatibacter aminovorans DSM 17477</name>
    <dbReference type="NCBI Taxonomy" id="1121476"/>
    <lineage>
        <taxon>Bacteria</taxon>
        <taxon>Bacillati</taxon>
        <taxon>Bacillota</taxon>
        <taxon>Tissierellia</taxon>
        <taxon>Dethiosulfatibacter</taxon>
    </lineage>
</organism>
<dbReference type="Gene3D" id="3.30.9.10">
    <property type="entry name" value="D-Amino Acid Oxidase, subunit A, domain 2"/>
    <property type="match status" value="1"/>
</dbReference>
<dbReference type="STRING" id="1121476.SAMN02745751_02499"/>
<keyword evidence="4" id="KW-1185">Reference proteome</keyword>
<sequence>MMTRIADVVIIGAGISGCSIAYHLAEKGVKNIVVIDKGYIASGSTGRCGAGVRMQWGTEMNCRLAKQSIEFYENANEILEYDRDVSFYQGGYLLLASTDKEMEQFEKNVELQNSLDIPSRIVSIEEAKEIVPHLNTDDIKGAAFCQKDGFLDPFLTTDAFYKAAKKRGVEFMTYTEVTGIKREGHKVTEVMTTKGNIRTNTVVNAAGGYSKNICDMVGIDLPVYSERHQILVTEPIEHVQGPMVMSFSKNIYCQQNPAKGTFIMGRGDDTEPRDLRITSSWEFLEEMAKTVTATLPPVGNLRVVRQWSGLYNMTPDKQPIYGLEEGLDNFYMAVGFSGHGFMFGPLTGIVISEMITKSEPTVDVSLLGIDRFEKGNLILEPSVV</sequence>
<dbReference type="PANTHER" id="PTHR13847">
    <property type="entry name" value="SARCOSINE DEHYDROGENASE-RELATED"/>
    <property type="match status" value="1"/>
</dbReference>
<dbReference type="GO" id="GO:0016491">
    <property type="term" value="F:oxidoreductase activity"/>
    <property type="evidence" value="ECO:0007669"/>
    <property type="project" value="UniProtKB-KW"/>
</dbReference>
<proteinExistence type="predicted"/>
<protein>
    <submittedName>
        <fullName evidence="3">Sarcosine oxidase subunit beta</fullName>
    </submittedName>
</protein>
<dbReference type="Proteomes" id="UP000184052">
    <property type="component" value="Unassembled WGS sequence"/>
</dbReference>
<dbReference type="AlphaFoldDB" id="A0A1M6J4J7"/>
<dbReference type="PANTHER" id="PTHR13847:SF287">
    <property type="entry name" value="FAD-DEPENDENT OXIDOREDUCTASE DOMAIN-CONTAINING PROTEIN 1"/>
    <property type="match status" value="1"/>
</dbReference>
<dbReference type="EMBL" id="FQZL01000020">
    <property type="protein sequence ID" value="SHJ41644.1"/>
    <property type="molecule type" value="Genomic_DNA"/>
</dbReference>
<evidence type="ECO:0000313" key="3">
    <source>
        <dbReference type="EMBL" id="SHJ41644.1"/>
    </source>
</evidence>
<keyword evidence="1" id="KW-0560">Oxidoreductase</keyword>
<accession>A0A1M6J4J7</accession>
<dbReference type="Pfam" id="PF01266">
    <property type="entry name" value="DAO"/>
    <property type="match status" value="1"/>
</dbReference>
<evidence type="ECO:0000256" key="1">
    <source>
        <dbReference type="ARBA" id="ARBA00023002"/>
    </source>
</evidence>
<name>A0A1M6J4J7_9FIRM</name>
<reference evidence="3 4" key="1">
    <citation type="submission" date="2016-11" db="EMBL/GenBank/DDBJ databases">
        <authorList>
            <person name="Jaros S."/>
            <person name="Januszkiewicz K."/>
            <person name="Wedrychowicz H."/>
        </authorList>
    </citation>
    <scope>NUCLEOTIDE SEQUENCE [LARGE SCALE GENOMIC DNA]</scope>
    <source>
        <strain evidence="3 4">DSM 17477</strain>
    </source>
</reference>
<evidence type="ECO:0000259" key="2">
    <source>
        <dbReference type="Pfam" id="PF01266"/>
    </source>
</evidence>
<dbReference type="InterPro" id="IPR036188">
    <property type="entry name" value="FAD/NAD-bd_sf"/>
</dbReference>
<dbReference type="GO" id="GO:0005737">
    <property type="term" value="C:cytoplasm"/>
    <property type="evidence" value="ECO:0007669"/>
    <property type="project" value="TreeGrafter"/>
</dbReference>